<dbReference type="OrthoDB" id="4225809at2"/>
<dbReference type="PANTHER" id="PTHR36121">
    <property type="entry name" value="PROTEIN SXY"/>
    <property type="match status" value="1"/>
</dbReference>
<dbReference type="Gene3D" id="1.10.150.20">
    <property type="entry name" value="5' to 3' exonuclease, C-terminal subdomain"/>
    <property type="match status" value="1"/>
</dbReference>
<reference evidence="3 4" key="1">
    <citation type="submission" date="2014-12" db="EMBL/GenBank/DDBJ databases">
        <title>Mercury Reductase activity and rhizosphere competence traits in the genome of root associated Photobacterium halotolerans MELD1.</title>
        <authorList>
            <person name="Mathew D.C."/>
            <person name="Huang C.-C."/>
        </authorList>
    </citation>
    <scope>NUCLEOTIDE SEQUENCE [LARGE SCALE GENOMIC DNA]</scope>
    <source>
        <strain evidence="3 4">MELD1</strain>
    </source>
</reference>
<dbReference type="InterPro" id="IPR007076">
    <property type="entry name" value="TfoX_N"/>
</dbReference>
<sequence length="204" mass="23086">MDKPLLKDSIRLFEKFGQIKSRSMFGGFGIFAGETMFALVVNNKLHLRANARNEEAFKQADLKPYVYQKRGFPVVTKHYAIPDNWWETPDVILEHAERSLNAAQADKEKKQQASPNRIKDLPNLRLANERMLKKAGISSVDQLFEVGAIGAFQALQESHHESLSLDLLWALEGAVSGKHWSVITPQRRNELLSKLETSALTAHH</sequence>
<dbReference type="PIRSF" id="PIRSF028788">
    <property type="entry name" value="TfoX_Sxy"/>
    <property type="match status" value="1"/>
</dbReference>
<evidence type="ECO:0000259" key="1">
    <source>
        <dbReference type="Pfam" id="PF04993"/>
    </source>
</evidence>
<dbReference type="Pfam" id="PF04994">
    <property type="entry name" value="TfoX_C"/>
    <property type="match status" value="1"/>
</dbReference>
<dbReference type="Pfam" id="PF04993">
    <property type="entry name" value="TfoX_N"/>
    <property type="match status" value="1"/>
</dbReference>
<evidence type="ECO:0000313" key="4">
    <source>
        <dbReference type="Proteomes" id="UP000033633"/>
    </source>
</evidence>
<organism evidence="3 4">
    <name type="scientific">Photobacterium halotolerans</name>
    <dbReference type="NCBI Taxonomy" id="265726"/>
    <lineage>
        <taxon>Bacteria</taxon>
        <taxon>Pseudomonadati</taxon>
        <taxon>Pseudomonadota</taxon>
        <taxon>Gammaproteobacteria</taxon>
        <taxon>Vibrionales</taxon>
        <taxon>Vibrionaceae</taxon>
        <taxon>Photobacterium</taxon>
    </lineage>
</organism>
<gene>
    <name evidence="3" type="ORF">KY46_11135</name>
</gene>
<dbReference type="PATRIC" id="fig|265726.11.peg.4380"/>
<dbReference type="RefSeq" id="WP_046220708.1">
    <property type="nucleotide sequence ID" value="NZ_JWYV01000008.1"/>
</dbReference>
<dbReference type="STRING" id="265726.KY46_11135"/>
<name>A0A0F5VD91_9GAMM</name>
<evidence type="ECO:0000259" key="2">
    <source>
        <dbReference type="Pfam" id="PF04994"/>
    </source>
</evidence>
<dbReference type="Proteomes" id="UP000033633">
    <property type="component" value="Unassembled WGS sequence"/>
</dbReference>
<feature type="domain" description="TfoX C-terminal" evidence="2">
    <location>
        <begin position="115"/>
        <end position="194"/>
    </location>
</feature>
<proteinExistence type="predicted"/>
<comment type="caution">
    <text evidence="3">The sequence shown here is derived from an EMBL/GenBank/DDBJ whole genome shotgun (WGS) entry which is preliminary data.</text>
</comment>
<dbReference type="EMBL" id="JWYV01000008">
    <property type="protein sequence ID" value="KKC99771.1"/>
    <property type="molecule type" value="Genomic_DNA"/>
</dbReference>
<dbReference type="InterPro" id="IPR026256">
    <property type="entry name" value="TfoX-like_gammaprotbact"/>
</dbReference>
<dbReference type="AlphaFoldDB" id="A0A0F5VD91"/>
<dbReference type="SUPFAM" id="SSF159894">
    <property type="entry name" value="YgaC/TfoX-N like"/>
    <property type="match status" value="1"/>
</dbReference>
<dbReference type="PANTHER" id="PTHR36121:SF1">
    <property type="entry name" value="PROTEIN SXY"/>
    <property type="match status" value="1"/>
</dbReference>
<feature type="domain" description="TfoX N-terminal" evidence="1">
    <location>
        <begin position="12"/>
        <end position="103"/>
    </location>
</feature>
<protein>
    <submittedName>
        <fullName evidence="3">DNA transformation protein</fullName>
    </submittedName>
</protein>
<keyword evidence="4" id="KW-1185">Reference proteome</keyword>
<evidence type="ECO:0000313" key="3">
    <source>
        <dbReference type="EMBL" id="KKC99771.1"/>
    </source>
</evidence>
<dbReference type="Gene3D" id="3.30.1460.30">
    <property type="entry name" value="YgaC/TfoX-N like chaperone"/>
    <property type="match status" value="1"/>
</dbReference>
<dbReference type="GO" id="GO:0030420">
    <property type="term" value="P:establishment of competence for transformation"/>
    <property type="evidence" value="ECO:0007669"/>
    <property type="project" value="InterPro"/>
</dbReference>
<accession>A0A0F5VD91</accession>
<dbReference type="InterPro" id="IPR047525">
    <property type="entry name" value="TfoX-like"/>
</dbReference>
<dbReference type="InterPro" id="IPR007077">
    <property type="entry name" value="TfoX_C"/>
</dbReference>